<reference evidence="1" key="1">
    <citation type="submission" date="2021-02" db="EMBL/GenBank/DDBJ databases">
        <authorList>
            <person name="Nowell W R."/>
        </authorList>
    </citation>
    <scope>NUCLEOTIDE SEQUENCE</scope>
</reference>
<dbReference type="AlphaFoldDB" id="A0A815G3H9"/>
<comment type="caution">
    <text evidence="1">The sequence shown here is derived from an EMBL/GenBank/DDBJ whole genome shotgun (WGS) entry which is preliminary data.</text>
</comment>
<evidence type="ECO:0000313" key="2">
    <source>
        <dbReference type="EMBL" id="CAF1590214.1"/>
    </source>
</evidence>
<keyword evidence="3" id="KW-1185">Reference proteome</keyword>
<dbReference type="Proteomes" id="UP000663877">
    <property type="component" value="Unassembled WGS sequence"/>
</dbReference>
<name>A0A815G3H9_9BILA</name>
<accession>A0A815G3H9</accession>
<gene>
    <name evidence="1" type="ORF">BJG266_LOCUS34012</name>
    <name evidence="2" type="ORF">QVE165_LOCUS51146</name>
</gene>
<proteinExistence type="predicted"/>
<evidence type="ECO:0000313" key="4">
    <source>
        <dbReference type="Proteomes" id="UP000663877"/>
    </source>
</evidence>
<dbReference type="OrthoDB" id="9975846at2759"/>
<dbReference type="EMBL" id="CAJNOI010000708">
    <property type="protein sequence ID" value="CAF1333477.1"/>
    <property type="molecule type" value="Genomic_DNA"/>
</dbReference>
<dbReference type="EMBL" id="CAJNOM010001072">
    <property type="protein sequence ID" value="CAF1590214.1"/>
    <property type="molecule type" value="Genomic_DNA"/>
</dbReference>
<evidence type="ECO:0000313" key="3">
    <source>
        <dbReference type="Proteomes" id="UP000663832"/>
    </source>
</evidence>
<dbReference type="Proteomes" id="UP000663832">
    <property type="component" value="Unassembled WGS sequence"/>
</dbReference>
<evidence type="ECO:0000313" key="1">
    <source>
        <dbReference type="EMBL" id="CAF1333477.1"/>
    </source>
</evidence>
<organism evidence="1 4">
    <name type="scientific">Adineta steineri</name>
    <dbReference type="NCBI Taxonomy" id="433720"/>
    <lineage>
        <taxon>Eukaryota</taxon>
        <taxon>Metazoa</taxon>
        <taxon>Spiralia</taxon>
        <taxon>Gnathifera</taxon>
        <taxon>Rotifera</taxon>
        <taxon>Eurotatoria</taxon>
        <taxon>Bdelloidea</taxon>
        <taxon>Adinetida</taxon>
        <taxon>Adinetidae</taxon>
        <taxon>Adineta</taxon>
    </lineage>
</organism>
<sequence length="142" mass="16382">MSSDETVGLGVRAPERINAPFERVWAVMVDKVYNTSKYLPVQDVKTEDRSPTHVYREMAMCSQPDKIMKEDIYLDKDSGTIRFAVIGADEIHINKFHKNADEQVLEYWMENSKGERIPWNAPKSVVLKAMKMTKDLAEKETE</sequence>
<dbReference type="SUPFAM" id="SSF55961">
    <property type="entry name" value="Bet v1-like"/>
    <property type="match status" value="1"/>
</dbReference>
<protein>
    <submittedName>
        <fullName evidence="1">Uncharacterized protein</fullName>
    </submittedName>
</protein>